<evidence type="ECO:0000313" key="11">
    <source>
        <dbReference type="EMBL" id="ELU00623.1"/>
    </source>
</evidence>
<reference evidence="13" key="1">
    <citation type="submission" date="2012-12" db="EMBL/GenBank/DDBJ databases">
        <authorList>
            <person name="Hellsten U."/>
            <person name="Grimwood J."/>
            <person name="Chapman J.A."/>
            <person name="Shapiro H."/>
            <person name="Aerts A."/>
            <person name="Otillar R.P."/>
            <person name="Terry A.Y."/>
            <person name="Boore J.L."/>
            <person name="Simakov O."/>
            <person name="Marletaz F."/>
            <person name="Cho S.-J."/>
            <person name="Edsinger-Gonzales E."/>
            <person name="Havlak P."/>
            <person name="Kuo D.-H."/>
            <person name="Larsson T."/>
            <person name="Lv J."/>
            <person name="Arendt D."/>
            <person name="Savage R."/>
            <person name="Osoegawa K."/>
            <person name="de Jong P."/>
            <person name="Lindberg D.R."/>
            <person name="Seaver E.C."/>
            <person name="Weisblat D.A."/>
            <person name="Putnam N.H."/>
            <person name="Grigoriev I.V."/>
            <person name="Rokhsar D.S."/>
        </authorList>
    </citation>
    <scope>NUCLEOTIDE SEQUENCE</scope>
    <source>
        <strain evidence="13">I ESC-2004</strain>
    </source>
</reference>
<evidence type="ECO:0000256" key="6">
    <source>
        <dbReference type="ARBA" id="ARBA00023136"/>
    </source>
</evidence>
<dbReference type="OMA" id="FLQNGCR"/>
<dbReference type="InterPro" id="IPR009011">
    <property type="entry name" value="Man6P_isomerase_rcpt-bd_dom_sf"/>
</dbReference>
<keyword evidence="2" id="KW-0813">Transport</keyword>
<evidence type="ECO:0000313" key="13">
    <source>
        <dbReference type="Proteomes" id="UP000014760"/>
    </source>
</evidence>
<evidence type="ECO:0000256" key="2">
    <source>
        <dbReference type="ARBA" id="ARBA00022448"/>
    </source>
</evidence>
<dbReference type="OrthoDB" id="29460at2759"/>
<reference evidence="11 13" key="2">
    <citation type="journal article" date="2013" name="Nature">
        <title>Insights into bilaterian evolution from three spiralian genomes.</title>
        <authorList>
            <person name="Simakov O."/>
            <person name="Marletaz F."/>
            <person name="Cho S.J."/>
            <person name="Edsinger-Gonzales E."/>
            <person name="Havlak P."/>
            <person name="Hellsten U."/>
            <person name="Kuo D.H."/>
            <person name="Larsson T."/>
            <person name="Lv J."/>
            <person name="Arendt D."/>
            <person name="Savage R."/>
            <person name="Osoegawa K."/>
            <person name="de Jong P."/>
            <person name="Grimwood J."/>
            <person name="Chapman J.A."/>
            <person name="Shapiro H."/>
            <person name="Aerts A."/>
            <person name="Otillar R.P."/>
            <person name="Terry A.Y."/>
            <person name="Boore J.L."/>
            <person name="Grigoriev I.V."/>
            <person name="Lindberg D.R."/>
            <person name="Seaver E.C."/>
            <person name="Weisblat D.A."/>
            <person name="Putnam N.H."/>
            <person name="Rokhsar D.S."/>
        </authorList>
    </citation>
    <scope>NUCLEOTIDE SEQUENCE</scope>
    <source>
        <strain evidence="11 13">I ESC-2004</strain>
    </source>
</reference>
<gene>
    <name evidence="11" type="ORF">CAPTEDRAFT_19704</name>
</gene>
<protein>
    <recommendedName>
        <fullName evidence="10">MRH domain-containing protein</fullName>
    </recommendedName>
</protein>
<dbReference type="EMBL" id="KB305828">
    <property type="protein sequence ID" value="ELU00623.1"/>
    <property type="molecule type" value="Genomic_DNA"/>
</dbReference>
<dbReference type="EMBL" id="AMQN01009627">
    <property type="status" value="NOT_ANNOTATED_CDS"/>
    <property type="molecule type" value="Genomic_DNA"/>
</dbReference>
<accession>R7U9Y1</accession>
<dbReference type="PANTHER" id="PTHR15071">
    <property type="entry name" value="MANNOSE-6-PHOSPHATE RECEPTOR FAMILY MEMBER"/>
    <property type="match status" value="1"/>
</dbReference>
<name>R7U9Y1_CAPTE</name>
<keyword evidence="6 9" id="KW-0472">Membrane</keyword>
<keyword evidence="5 9" id="KW-1133">Transmembrane helix</keyword>
<keyword evidence="7" id="KW-1015">Disulfide bond</keyword>
<keyword evidence="8" id="KW-0325">Glycoprotein</keyword>
<evidence type="ECO:0000259" key="10">
    <source>
        <dbReference type="PROSITE" id="PS51914"/>
    </source>
</evidence>
<evidence type="ECO:0000313" key="12">
    <source>
        <dbReference type="EnsemblMetazoa" id="CapteP19704"/>
    </source>
</evidence>
<dbReference type="AlphaFoldDB" id="R7U9Y1"/>
<evidence type="ECO:0000256" key="1">
    <source>
        <dbReference type="ARBA" id="ARBA00004308"/>
    </source>
</evidence>
<dbReference type="PROSITE" id="PS51914">
    <property type="entry name" value="MRH"/>
    <property type="match status" value="1"/>
</dbReference>
<feature type="transmembrane region" description="Helical" evidence="9">
    <location>
        <begin position="180"/>
        <end position="200"/>
    </location>
</feature>
<reference evidence="12" key="3">
    <citation type="submission" date="2015-06" db="UniProtKB">
        <authorList>
            <consortium name="EnsemblMetazoa"/>
        </authorList>
    </citation>
    <scope>IDENTIFICATION</scope>
</reference>
<dbReference type="Gene3D" id="2.70.130.10">
    <property type="entry name" value="Mannose-6-phosphate receptor binding domain"/>
    <property type="match status" value="1"/>
</dbReference>
<dbReference type="InterPro" id="IPR028927">
    <property type="entry name" value="Man-6-P_rcpt"/>
</dbReference>
<dbReference type="HOGENOM" id="CLU_058440_1_0_1"/>
<evidence type="ECO:0000256" key="7">
    <source>
        <dbReference type="ARBA" id="ARBA00023157"/>
    </source>
</evidence>
<proteinExistence type="predicted"/>
<organism evidence="11">
    <name type="scientific">Capitella teleta</name>
    <name type="common">Polychaete worm</name>
    <dbReference type="NCBI Taxonomy" id="283909"/>
    <lineage>
        <taxon>Eukaryota</taxon>
        <taxon>Metazoa</taxon>
        <taxon>Spiralia</taxon>
        <taxon>Lophotrochozoa</taxon>
        <taxon>Annelida</taxon>
        <taxon>Polychaeta</taxon>
        <taxon>Sedentaria</taxon>
        <taxon>Scolecida</taxon>
        <taxon>Capitellidae</taxon>
        <taxon>Capitella</taxon>
    </lineage>
</organism>
<dbReference type="GO" id="GO:0005802">
    <property type="term" value="C:trans-Golgi network"/>
    <property type="evidence" value="ECO:0007669"/>
    <property type="project" value="TreeGrafter"/>
</dbReference>
<comment type="subcellular location">
    <subcellularLocation>
        <location evidence="1">Endomembrane system</location>
    </subcellularLocation>
</comment>
<feature type="domain" description="MRH" evidence="10">
    <location>
        <begin position="22"/>
        <end position="168"/>
    </location>
</feature>
<keyword evidence="3 9" id="KW-0812">Transmembrane</keyword>
<evidence type="ECO:0000256" key="4">
    <source>
        <dbReference type="ARBA" id="ARBA00022729"/>
    </source>
</evidence>
<dbReference type="Pfam" id="PF02157">
    <property type="entry name" value="Man-6-P_recep"/>
    <property type="match status" value="1"/>
</dbReference>
<evidence type="ECO:0000256" key="9">
    <source>
        <dbReference type="SAM" id="Phobius"/>
    </source>
</evidence>
<evidence type="ECO:0000256" key="5">
    <source>
        <dbReference type="ARBA" id="ARBA00022989"/>
    </source>
</evidence>
<keyword evidence="4" id="KW-0732">Signal</keyword>
<keyword evidence="13" id="KW-1185">Reference proteome</keyword>
<dbReference type="EnsemblMetazoa" id="CapteT19704">
    <property type="protein sequence ID" value="CapteP19704"/>
    <property type="gene ID" value="CapteG19704"/>
</dbReference>
<dbReference type="Proteomes" id="UP000014760">
    <property type="component" value="Unassembled WGS sequence"/>
</dbReference>
<evidence type="ECO:0000256" key="3">
    <source>
        <dbReference type="ARBA" id="ARBA00022692"/>
    </source>
</evidence>
<dbReference type="SUPFAM" id="SSF50911">
    <property type="entry name" value="Mannose 6-phosphate receptor domain"/>
    <property type="match status" value="1"/>
</dbReference>
<dbReference type="GO" id="GO:0010008">
    <property type="term" value="C:endosome membrane"/>
    <property type="evidence" value="ECO:0007669"/>
    <property type="project" value="UniProtKB-SubCell"/>
</dbReference>
<dbReference type="PANTHER" id="PTHR15071:SF0">
    <property type="entry name" value="MANNOSE 6-PHOSPHATE RECEPTOR-LIKE PROTEIN 1"/>
    <property type="match status" value="1"/>
</dbReference>
<dbReference type="InterPro" id="IPR044865">
    <property type="entry name" value="MRH_dom"/>
</dbReference>
<dbReference type="GO" id="GO:0000139">
    <property type="term" value="C:Golgi membrane"/>
    <property type="evidence" value="ECO:0007669"/>
    <property type="project" value="UniProtKB-SubCell"/>
</dbReference>
<sequence length="245" mass="26806">MTLVSLSWSADNTCQRVKDSFCKCQMSDGRYVDLSPLLEGQVPSPLFLDVADPVTAAKYSYNPCLNFTEMEGCTNVAACQIDAGSSYSLGIQSSVAFLGDPLSSTDENRLKIIYTSAPSGSPAFVRQAVVLLKCSSELKKFSVVGEKNINATFSQYHFTLETSLACMKNDQSGGLSTGSILLIIFFVLVVMYLVFGVLVMRFTRGATGLEQIPNIEFWKELPLLIKEGVTFTLNGCRVDTTYDQI</sequence>
<evidence type="ECO:0000256" key="8">
    <source>
        <dbReference type="ARBA" id="ARBA00023180"/>
    </source>
</evidence>